<comment type="caution">
    <text evidence="2">The sequence shown here is derived from an EMBL/GenBank/DDBJ whole genome shotgun (WGS) entry which is preliminary data.</text>
</comment>
<dbReference type="EMBL" id="BGPR01056460">
    <property type="protein sequence ID" value="GBO32948.1"/>
    <property type="molecule type" value="Genomic_DNA"/>
</dbReference>
<organism evidence="2 3">
    <name type="scientific">Araneus ventricosus</name>
    <name type="common">Orbweaver spider</name>
    <name type="synonym">Epeira ventricosa</name>
    <dbReference type="NCBI Taxonomy" id="182803"/>
    <lineage>
        <taxon>Eukaryota</taxon>
        <taxon>Metazoa</taxon>
        <taxon>Ecdysozoa</taxon>
        <taxon>Arthropoda</taxon>
        <taxon>Chelicerata</taxon>
        <taxon>Arachnida</taxon>
        <taxon>Araneae</taxon>
        <taxon>Araneomorphae</taxon>
        <taxon>Entelegynae</taxon>
        <taxon>Araneoidea</taxon>
        <taxon>Araneidae</taxon>
        <taxon>Araneus</taxon>
    </lineage>
</organism>
<accession>A0A4Y2W8T9</accession>
<dbReference type="AlphaFoldDB" id="A0A4Y2W8T9"/>
<protein>
    <submittedName>
        <fullName evidence="2">Uncharacterized protein</fullName>
    </submittedName>
</protein>
<dbReference type="EMBL" id="BGPR01056455">
    <property type="protein sequence ID" value="GBO32943.1"/>
    <property type="molecule type" value="Genomic_DNA"/>
</dbReference>
<gene>
    <name evidence="1" type="ORF">AVEN_191340_1</name>
    <name evidence="2" type="ORF">AVEN_74146_1</name>
</gene>
<evidence type="ECO:0000313" key="1">
    <source>
        <dbReference type="EMBL" id="GBO32943.1"/>
    </source>
</evidence>
<name>A0A4Y2W8T9_ARAVE</name>
<dbReference type="Proteomes" id="UP000499080">
    <property type="component" value="Unassembled WGS sequence"/>
</dbReference>
<reference evidence="2 3" key="1">
    <citation type="journal article" date="2019" name="Sci. Rep.">
        <title>Orb-weaving spider Araneus ventricosus genome elucidates the spidroin gene catalogue.</title>
        <authorList>
            <person name="Kono N."/>
            <person name="Nakamura H."/>
            <person name="Ohtoshi R."/>
            <person name="Moran D.A.P."/>
            <person name="Shinohara A."/>
            <person name="Yoshida Y."/>
            <person name="Fujiwara M."/>
            <person name="Mori M."/>
            <person name="Tomita M."/>
            <person name="Arakawa K."/>
        </authorList>
    </citation>
    <scope>NUCLEOTIDE SEQUENCE [LARGE SCALE GENOMIC DNA]</scope>
</reference>
<proteinExistence type="predicted"/>
<keyword evidence="3" id="KW-1185">Reference proteome</keyword>
<sequence length="78" mass="8568">MAAVASWQSLSFGAAKLQARDLILRSDVYMVHDHVRVKSVADIDVMHVVSPLYGVVRMFGEAVPTQMPSLSSDNCSKF</sequence>
<evidence type="ECO:0000313" key="3">
    <source>
        <dbReference type="Proteomes" id="UP000499080"/>
    </source>
</evidence>
<evidence type="ECO:0000313" key="2">
    <source>
        <dbReference type="EMBL" id="GBO32948.1"/>
    </source>
</evidence>